<reference evidence="2" key="1">
    <citation type="submission" date="2020-01" db="EMBL/GenBank/DDBJ databases">
        <authorList>
            <person name="Feng Z.H.Z."/>
        </authorList>
    </citation>
    <scope>NUCLEOTIDE SEQUENCE</scope>
    <source>
        <strain evidence="2">CBS107.38</strain>
    </source>
</reference>
<sequence>LAVHCHEPSKKEPPSVQPHQNLVGSGPGRLPSAGPLKVTGRYLLRRNRLADLTTSQPDLLTADRLAASLQTNTEKQNSLKICRSVIDNTRAAAR</sequence>
<protein>
    <submittedName>
        <fullName evidence="2">Uncharacterized protein</fullName>
    </submittedName>
</protein>
<accession>A0A8H7BE91</accession>
<organism evidence="2 3">
    <name type="scientific">Alternaria burnsii</name>
    <dbReference type="NCBI Taxonomy" id="1187904"/>
    <lineage>
        <taxon>Eukaryota</taxon>
        <taxon>Fungi</taxon>
        <taxon>Dikarya</taxon>
        <taxon>Ascomycota</taxon>
        <taxon>Pezizomycotina</taxon>
        <taxon>Dothideomycetes</taxon>
        <taxon>Pleosporomycetidae</taxon>
        <taxon>Pleosporales</taxon>
        <taxon>Pleosporineae</taxon>
        <taxon>Pleosporaceae</taxon>
        <taxon>Alternaria</taxon>
        <taxon>Alternaria sect. Alternaria</taxon>
    </lineage>
</organism>
<dbReference type="Proteomes" id="UP000596902">
    <property type="component" value="Unassembled WGS sequence"/>
</dbReference>
<keyword evidence="3" id="KW-1185">Reference proteome</keyword>
<evidence type="ECO:0000313" key="2">
    <source>
        <dbReference type="EMBL" id="KAF7679798.1"/>
    </source>
</evidence>
<evidence type="ECO:0000256" key="1">
    <source>
        <dbReference type="SAM" id="MobiDB-lite"/>
    </source>
</evidence>
<feature type="compositionally biased region" description="Basic and acidic residues" evidence="1">
    <location>
        <begin position="1"/>
        <end position="13"/>
    </location>
</feature>
<feature type="non-terminal residue" evidence="2">
    <location>
        <position position="1"/>
    </location>
</feature>
<proteinExistence type="predicted"/>
<name>A0A8H7BE91_9PLEO</name>
<reference evidence="2" key="2">
    <citation type="submission" date="2020-08" db="EMBL/GenBank/DDBJ databases">
        <title>Draft Genome Sequence of Cumin Blight Pathogen Alternaria burnsii.</title>
        <authorList>
            <person name="Feng Z."/>
        </authorList>
    </citation>
    <scope>NUCLEOTIDE SEQUENCE</scope>
    <source>
        <strain evidence="2">CBS107.38</strain>
    </source>
</reference>
<dbReference type="RefSeq" id="XP_038789788.1">
    <property type="nucleotide sequence ID" value="XM_038926496.1"/>
</dbReference>
<dbReference type="EMBL" id="JAAABM010000002">
    <property type="protein sequence ID" value="KAF7679798.1"/>
    <property type="molecule type" value="Genomic_DNA"/>
</dbReference>
<comment type="caution">
    <text evidence="2">The sequence shown here is derived from an EMBL/GenBank/DDBJ whole genome shotgun (WGS) entry which is preliminary data.</text>
</comment>
<gene>
    <name evidence="2" type="ORF">GT037_001449</name>
</gene>
<dbReference type="AlphaFoldDB" id="A0A8H7BE91"/>
<dbReference type="GeneID" id="62199674"/>
<evidence type="ECO:0000313" key="3">
    <source>
        <dbReference type="Proteomes" id="UP000596902"/>
    </source>
</evidence>
<feature type="region of interest" description="Disordered" evidence="1">
    <location>
        <begin position="1"/>
        <end position="35"/>
    </location>
</feature>